<evidence type="ECO:0000313" key="3">
    <source>
        <dbReference type="Proteomes" id="UP000460298"/>
    </source>
</evidence>
<name>A0A833LZD7_9LEPT</name>
<keyword evidence="1" id="KW-1133">Transmembrane helix</keyword>
<feature type="transmembrane region" description="Helical" evidence="1">
    <location>
        <begin position="12"/>
        <end position="34"/>
    </location>
</feature>
<keyword evidence="1" id="KW-0472">Membrane</keyword>
<dbReference type="Proteomes" id="UP000460298">
    <property type="component" value="Unassembled WGS sequence"/>
</dbReference>
<evidence type="ECO:0000313" key="2">
    <source>
        <dbReference type="EMBL" id="KAB2929253.1"/>
    </source>
</evidence>
<reference evidence="2 3" key="1">
    <citation type="submission" date="2019-10" db="EMBL/GenBank/DDBJ databases">
        <title>Extracellular Electron Transfer in a Candidatus Methanoperedens spp. Enrichment Culture.</title>
        <authorList>
            <person name="Berger S."/>
            <person name="Rangel Shaw D."/>
            <person name="Berben T."/>
            <person name="In 'T Zandt M."/>
            <person name="Frank J."/>
            <person name="Reimann J."/>
            <person name="Jetten M.S.M."/>
            <person name="Welte C.U."/>
        </authorList>
    </citation>
    <scope>NUCLEOTIDE SEQUENCE [LARGE SCALE GENOMIC DNA]</scope>
    <source>
        <strain evidence="2">SB12</strain>
    </source>
</reference>
<gene>
    <name evidence="2" type="ORF">F9K24_20330</name>
</gene>
<comment type="caution">
    <text evidence="2">The sequence shown here is derived from an EMBL/GenBank/DDBJ whole genome shotgun (WGS) entry which is preliminary data.</text>
</comment>
<protein>
    <submittedName>
        <fullName evidence="2">Uncharacterized protein</fullName>
    </submittedName>
</protein>
<evidence type="ECO:0000256" key="1">
    <source>
        <dbReference type="SAM" id="Phobius"/>
    </source>
</evidence>
<sequence>MKQTEINVQTSIIKFSPYLLVGMMGVVASGAFYAGSELARINSNLEKVVSYMHRTERVEKIVDSICYYILNDDPSKASVLKCEP</sequence>
<keyword evidence="1" id="KW-0812">Transmembrane</keyword>
<proteinExistence type="predicted"/>
<dbReference type="AlphaFoldDB" id="A0A833LZD7"/>
<dbReference type="EMBL" id="WBUI01000034">
    <property type="protein sequence ID" value="KAB2929253.1"/>
    <property type="molecule type" value="Genomic_DNA"/>
</dbReference>
<accession>A0A833LZD7</accession>
<organism evidence="2 3">
    <name type="scientific">Leptonema illini</name>
    <dbReference type="NCBI Taxonomy" id="183"/>
    <lineage>
        <taxon>Bacteria</taxon>
        <taxon>Pseudomonadati</taxon>
        <taxon>Spirochaetota</taxon>
        <taxon>Spirochaetia</taxon>
        <taxon>Leptospirales</taxon>
        <taxon>Leptospiraceae</taxon>
        <taxon>Leptonema</taxon>
    </lineage>
</organism>